<dbReference type="Pfam" id="PF08281">
    <property type="entry name" value="Sigma70_r4_2"/>
    <property type="match status" value="1"/>
</dbReference>
<keyword evidence="4" id="KW-0731">Sigma factor</keyword>
<proteinExistence type="inferred from homology"/>
<dbReference type="PROSITE" id="PS00715">
    <property type="entry name" value="SIGMA70_1"/>
    <property type="match status" value="1"/>
</dbReference>
<dbReference type="RefSeq" id="WP_330398604.1">
    <property type="nucleotide sequence ID" value="NZ_DUPS01000010.1"/>
</dbReference>
<gene>
    <name evidence="9" type="ORF">SD1D_1977</name>
</gene>
<evidence type="ECO:0000313" key="10">
    <source>
        <dbReference type="Proteomes" id="UP000196053"/>
    </source>
</evidence>
<dbReference type="AlphaFoldDB" id="A0A0K8J849"/>
<evidence type="ECO:0000256" key="6">
    <source>
        <dbReference type="ARBA" id="ARBA00023163"/>
    </source>
</evidence>
<dbReference type="PANTHER" id="PTHR30385:SF1">
    <property type="entry name" value="RNA POLYMERASE SIGMA-H FACTOR"/>
    <property type="match status" value="1"/>
</dbReference>
<dbReference type="InterPro" id="IPR000943">
    <property type="entry name" value="RNA_pol_sigma70"/>
</dbReference>
<dbReference type="InterPro" id="IPR016032">
    <property type="entry name" value="Sig_transdc_resp-reg_C-effctor"/>
</dbReference>
<dbReference type="GO" id="GO:0016987">
    <property type="term" value="F:sigma factor activity"/>
    <property type="evidence" value="ECO:0007669"/>
    <property type="project" value="UniProtKB-KW"/>
</dbReference>
<feature type="domain" description="RNA polymerase sigma-70" evidence="8">
    <location>
        <begin position="54"/>
        <end position="67"/>
    </location>
</feature>
<evidence type="ECO:0000259" key="8">
    <source>
        <dbReference type="PROSITE" id="PS00715"/>
    </source>
</evidence>
<dbReference type="InterPro" id="IPR007627">
    <property type="entry name" value="RNA_pol_sigma70_r2"/>
</dbReference>
<evidence type="ECO:0000256" key="1">
    <source>
        <dbReference type="ARBA" id="ARBA00007788"/>
    </source>
</evidence>
<evidence type="ECO:0000256" key="7">
    <source>
        <dbReference type="ARBA" id="ARBA00024701"/>
    </source>
</evidence>
<keyword evidence="10" id="KW-1185">Reference proteome</keyword>
<comment type="similarity">
    <text evidence="1">Belongs to the sigma-70 factor family.</text>
</comment>
<dbReference type="Gene3D" id="1.20.120.1810">
    <property type="match status" value="1"/>
</dbReference>
<keyword evidence="3" id="KW-0805">Transcription regulation</keyword>
<evidence type="ECO:0000256" key="3">
    <source>
        <dbReference type="ARBA" id="ARBA00023015"/>
    </source>
</evidence>
<dbReference type="SUPFAM" id="SSF46894">
    <property type="entry name" value="C-terminal effector domain of the bipartite response regulators"/>
    <property type="match status" value="1"/>
</dbReference>
<accession>A0A0K8J849</accession>
<dbReference type="Pfam" id="PF04542">
    <property type="entry name" value="Sigma70_r2"/>
    <property type="match status" value="1"/>
</dbReference>
<dbReference type="SUPFAM" id="SSF88946">
    <property type="entry name" value="Sigma2 domain of RNA polymerase sigma factors"/>
    <property type="match status" value="1"/>
</dbReference>
<name>A0A0K8J849_9FIRM</name>
<dbReference type="Gene3D" id="1.10.10.10">
    <property type="entry name" value="Winged helix-like DNA-binding domain superfamily/Winged helix DNA-binding domain"/>
    <property type="match status" value="1"/>
</dbReference>
<evidence type="ECO:0000256" key="5">
    <source>
        <dbReference type="ARBA" id="ARBA00023125"/>
    </source>
</evidence>
<dbReference type="InterPro" id="IPR016371">
    <property type="entry name" value="RNA_pol_sigma-H_factor"/>
</dbReference>
<comment type="function">
    <text evidence="7">Sigma factors are initiation factors that promote the attachment of RNA polymerase to specific initiation sites and are then released. Sigma-S contributes to the protection against external stress, thus playing a role in cellular fitness and survival.</text>
</comment>
<dbReference type="NCBIfam" id="NF006145">
    <property type="entry name" value="PRK08295.1-2"/>
    <property type="match status" value="1"/>
</dbReference>
<dbReference type="InterPro" id="IPR013325">
    <property type="entry name" value="RNA_pol_sigma_r2"/>
</dbReference>
<dbReference type="InterPro" id="IPR014284">
    <property type="entry name" value="RNA_pol_sigma-70_dom"/>
</dbReference>
<dbReference type="EMBL" id="LN879430">
    <property type="protein sequence ID" value="CUH93513.1"/>
    <property type="molecule type" value="Genomic_DNA"/>
</dbReference>
<evidence type="ECO:0000256" key="4">
    <source>
        <dbReference type="ARBA" id="ARBA00023082"/>
    </source>
</evidence>
<dbReference type="PIRSF" id="PIRSF002939">
    <property type="entry name" value="RNA_polymerase_sigma-H_factor"/>
    <property type="match status" value="1"/>
</dbReference>
<keyword evidence="6" id="KW-0804">Transcription</keyword>
<dbReference type="GO" id="GO:0003677">
    <property type="term" value="F:DNA binding"/>
    <property type="evidence" value="ECO:0007669"/>
    <property type="project" value="UniProtKB-KW"/>
</dbReference>
<protein>
    <recommendedName>
        <fullName evidence="2">RNA polymerase sigma factor SigS</fullName>
    </recommendedName>
</protein>
<sequence>MMTNSKYNAMPDEEIVSLIQAGDGSAMDYLFEKYKYLVRNKAKALFLIGGDKDDLIQEGMIGLYKAIRDYNKDRQSSFFNFADLCISRQIYSAIKVSNRKKNIPLNTYISIYTPLSGDNGEGLEKETLVDIIHQKNSSNPEELVIDKENTSMIEYELVRRLSDLEKKVLSLYMQDLKYVQIAEVLGKEPKTIDNALTRIKTKLNQVLKDIEEKQKV</sequence>
<organism evidence="9 10">
    <name type="scientific">Herbinix luporum</name>
    <dbReference type="NCBI Taxonomy" id="1679721"/>
    <lineage>
        <taxon>Bacteria</taxon>
        <taxon>Bacillati</taxon>
        <taxon>Bacillota</taxon>
        <taxon>Clostridia</taxon>
        <taxon>Lachnospirales</taxon>
        <taxon>Lachnospiraceae</taxon>
        <taxon>Herbinix</taxon>
    </lineage>
</organism>
<evidence type="ECO:0000256" key="2">
    <source>
        <dbReference type="ARBA" id="ARBA00021245"/>
    </source>
</evidence>
<dbReference type="InterPro" id="IPR036388">
    <property type="entry name" value="WH-like_DNA-bd_sf"/>
</dbReference>
<keyword evidence="5" id="KW-0238">DNA-binding</keyword>
<evidence type="ECO:0000313" key="9">
    <source>
        <dbReference type="EMBL" id="CUH93513.1"/>
    </source>
</evidence>
<dbReference type="NCBIfam" id="TIGR02937">
    <property type="entry name" value="sigma70-ECF"/>
    <property type="match status" value="1"/>
</dbReference>
<reference evidence="10" key="1">
    <citation type="submission" date="2015-09" db="EMBL/GenBank/DDBJ databases">
        <authorList>
            <person name="Wibberg D."/>
        </authorList>
    </citation>
    <scope>NUCLEOTIDE SEQUENCE [LARGE SCALE GENOMIC DNA]</scope>
    <source>
        <strain evidence="10">SD1D</strain>
    </source>
</reference>
<dbReference type="KEGG" id="hsd:SD1D_1977"/>
<dbReference type="PANTHER" id="PTHR30385">
    <property type="entry name" value="SIGMA FACTOR F FLAGELLAR"/>
    <property type="match status" value="1"/>
</dbReference>
<dbReference type="InterPro" id="IPR013249">
    <property type="entry name" value="RNA_pol_sigma70_r4_t2"/>
</dbReference>
<dbReference type="GO" id="GO:0006352">
    <property type="term" value="P:DNA-templated transcription initiation"/>
    <property type="evidence" value="ECO:0007669"/>
    <property type="project" value="InterPro"/>
</dbReference>
<dbReference type="Proteomes" id="UP000196053">
    <property type="component" value="Chromosome I"/>
</dbReference>
<dbReference type="NCBIfam" id="NF006148">
    <property type="entry name" value="PRK08295.1-5"/>
    <property type="match status" value="1"/>
</dbReference>